<dbReference type="AlphaFoldDB" id="A0A8J2PT41"/>
<dbReference type="Proteomes" id="UP000708208">
    <property type="component" value="Unassembled WGS sequence"/>
</dbReference>
<comment type="caution">
    <text evidence="1">The sequence shown here is derived from an EMBL/GenBank/DDBJ whole genome shotgun (WGS) entry which is preliminary data.</text>
</comment>
<organism evidence="1 2">
    <name type="scientific">Allacma fusca</name>
    <dbReference type="NCBI Taxonomy" id="39272"/>
    <lineage>
        <taxon>Eukaryota</taxon>
        <taxon>Metazoa</taxon>
        <taxon>Ecdysozoa</taxon>
        <taxon>Arthropoda</taxon>
        <taxon>Hexapoda</taxon>
        <taxon>Collembola</taxon>
        <taxon>Symphypleona</taxon>
        <taxon>Sminthuridae</taxon>
        <taxon>Allacma</taxon>
    </lineage>
</organism>
<sequence>YLWVVVPNFGNHSGTEFPG</sequence>
<accession>A0A8J2PT41</accession>
<evidence type="ECO:0000313" key="2">
    <source>
        <dbReference type="Proteomes" id="UP000708208"/>
    </source>
</evidence>
<reference evidence="1" key="1">
    <citation type="submission" date="2021-06" db="EMBL/GenBank/DDBJ databases">
        <authorList>
            <person name="Hodson N. C."/>
            <person name="Mongue J. A."/>
            <person name="Jaron S. K."/>
        </authorList>
    </citation>
    <scope>NUCLEOTIDE SEQUENCE</scope>
</reference>
<gene>
    <name evidence="1" type="ORF">AFUS01_LOCUS36832</name>
</gene>
<protein>
    <submittedName>
        <fullName evidence="1">Uncharacterized protein</fullName>
    </submittedName>
</protein>
<feature type="non-terminal residue" evidence="1">
    <location>
        <position position="1"/>
    </location>
</feature>
<proteinExistence type="predicted"/>
<evidence type="ECO:0000313" key="1">
    <source>
        <dbReference type="EMBL" id="CAG7826796.1"/>
    </source>
</evidence>
<name>A0A8J2PT41_9HEXA</name>
<dbReference type="EMBL" id="CAJVCH010541176">
    <property type="protein sequence ID" value="CAG7826796.1"/>
    <property type="molecule type" value="Genomic_DNA"/>
</dbReference>
<keyword evidence="2" id="KW-1185">Reference proteome</keyword>